<organism evidence="1 2">
    <name type="scientific">Coffea canephora</name>
    <name type="common">Robusta coffee</name>
    <dbReference type="NCBI Taxonomy" id="49390"/>
    <lineage>
        <taxon>Eukaryota</taxon>
        <taxon>Viridiplantae</taxon>
        <taxon>Streptophyta</taxon>
        <taxon>Embryophyta</taxon>
        <taxon>Tracheophyta</taxon>
        <taxon>Spermatophyta</taxon>
        <taxon>Magnoliopsida</taxon>
        <taxon>eudicotyledons</taxon>
        <taxon>Gunneridae</taxon>
        <taxon>Pentapetalae</taxon>
        <taxon>asterids</taxon>
        <taxon>lamiids</taxon>
        <taxon>Gentianales</taxon>
        <taxon>Rubiaceae</taxon>
        <taxon>Ixoroideae</taxon>
        <taxon>Gardenieae complex</taxon>
        <taxon>Bertiereae - Coffeeae clade</taxon>
        <taxon>Coffeeae</taxon>
        <taxon>Coffea</taxon>
    </lineage>
</organism>
<accession>A0A068UYQ2</accession>
<dbReference type="InParanoid" id="A0A068UYQ2"/>
<evidence type="ECO:0000313" key="1">
    <source>
        <dbReference type="EMBL" id="CDP13551.1"/>
    </source>
</evidence>
<proteinExistence type="predicted"/>
<dbReference type="AlphaFoldDB" id="A0A068UYQ2"/>
<dbReference type="EMBL" id="HG739160">
    <property type="protein sequence ID" value="CDP13551.1"/>
    <property type="molecule type" value="Genomic_DNA"/>
</dbReference>
<dbReference type="Gramene" id="CDP13551">
    <property type="protein sequence ID" value="CDP13551"/>
    <property type="gene ID" value="GSCOC_T00038540001"/>
</dbReference>
<protein>
    <submittedName>
        <fullName evidence="1">Uncharacterized protein</fullName>
    </submittedName>
</protein>
<gene>
    <name evidence="1" type="ORF">GSCOC_T00038540001</name>
</gene>
<sequence>MKIASPFKLHVHPFSEILGIIIIAFVSRRGDRDWVCVSVCENGGERKTQIQGFGFVHMPIEDSDFWGFYCIQMGDQLCVSASQKCSKRKA</sequence>
<evidence type="ECO:0000313" key="2">
    <source>
        <dbReference type="Proteomes" id="UP000295252"/>
    </source>
</evidence>
<name>A0A068UYQ2_COFCA</name>
<dbReference type="Proteomes" id="UP000295252">
    <property type="component" value="Chromosome VII"/>
</dbReference>
<reference evidence="2" key="1">
    <citation type="journal article" date="2014" name="Science">
        <title>The coffee genome provides insight into the convergent evolution of caffeine biosynthesis.</title>
        <authorList>
            <person name="Denoeud F."/>
            <person name="Carretero-Paulet L."/>
            <person name="Dereeper A."/>
            <person name="Droc G."/>
            <person name="Guyot R."/>
            <person name="Pietrella M."/>
            <person name="Zheng C."/>
            <person name="Alberti A."/>
            <person name="Anthony F."/>
            <person name="Aprea G."/>
            <person name="Aury J.M."/>
            <person name="Bento P."/>
            <person name="Bernard M."/>
            <person name="Bocs S."/>
            <person name="Campa C."/>
            <person name="Cenci A."/>
            <person name="Combes M.C."/>
            <person name="Crouzillat D."/>
            <person name="Da Silva C."/>
            <person name="Daddiego L."/>
            <person name="De Bellis F."/>
            <person name="Dussert S."/>
            <person name="Garsmeur O."/>
            <person name="Gayraud T."/>
            <person name="Guignon V."/>
            <person name="Jahn K."/>
            <person name="Jamilloux V."/>
            <person name="Joet T."/>
            <person name="Labadie K."/>
            <person name="Lan T."/>
            <person name="Leclercq J."/>
            <person name="Lepelley M."/>
            <person name="Leroy T."/>
            <person name="Li L.T."/>
            <person name="Librado P."/>
            <person name="Lopez L."/>
            <person name="Munoz A."/>
            <person name="Noel B."/>
            <person name="Pallavicini A."/>
            <person name="Perrotta G."/>
            <person name="Poncet V."/>
            <person name="Pot D."/>
            <person name="Priyono X."/>
            <person name="Rigoreau M."/>
            <person name="Rouard M."/>
            <person name="Rozas J."/>
            <person name="Tranchant-Dubreuil C."/>
            <person name="VanBuren R."/>
            <person name="Zhang Q."/>
            <person name="Andrade A.C."/>
            <person name="Argout X."/>
            <person name="Bertrand B."/>
            <person name="de Kochko A."/>
            <person name="Graziosi G."/>
            <person name="Henry R.J."/>
            <person name="Jayarama X."/>
            <person name="Ming R."/>
            <person name="Nagai C."/>
            <person name="Rounsley S."/>
            <person name="Sankoff D."/>
            <person name="Giuliano G."/>
            <person name="Albert V.A."/>
            <person name="Wincker P."/>
            <person name="Lashermes P."/>
        </authorList>
    </citation>
    <scope>NUCLEOTIDE SEQUENCE [LARGE SCALE GENOMIC DNA]</scope>
    <source>
        <strain evidence="2">cv. DH200-94</strain>
    </source>
</reference>
<keyword evidence="2" id="KW-1185">Reference proteome</keyword>